<dbReference type="CDD" id="cd03312">
    <property type="entry name" value="CIMS_N_terminal_like"/>
    <property type="match status" value="1"/>
</dbReference>
<evidence type="ECO:0000256" key="12">
    <source>
        <dbReference type="SAM" id="MobiDB-lite"/>
    </source>
</evidence>
<evidence type="ECO:0000313" key="15">
    <source>
        <dbReference type="EMBL" id="MEN3540443.1"/>
    </source>
</evidence>
<dbReference type="InterPro" id="IPR006276">
    <property type="entry name" value="Cobalamin-indep_Met_synthase"/>
</dbReference>
<comment type="function">
    <text evidence="1 11">Catalyzes the transfer of a methyl group from 5-methyltetrahydrofolate to homocysteine resulting in methionine formation.</text>
</comment>
<evidence type="ECO:0000256" key="2">
    <source>
        <dbReference type="ARBA" id="ARBA00004681"/>
    </source>
</evidence>
<dbReference type="EMBL" id="JBDJAW010000050">
    <property type="protein sequence ID" value="MEN3540443.1"/>
    <property type="molecule type" value="Genomic_DNA"/>
</dbReference>
<feature type="binding site" evidence="11">
    <location>
        <position position="713"/>
    </location>
    <ligand>
        <name>Zn(2+)</name>
        <dbReference type="ChEBI" id="CHEBI:29105"/>
        <note>catalytic</note>
    </ligand>
</feature>
<keyword evidence="10 11" id="KW-0486">Methionine biosynthesis</keyword>
<gene>
    <name evidence="11 15" type="primary">metE</name>
    <name evidence="15" type="ORF">AAH991_35395</name>
</gene>
<evidence type="ECO:0000256" key="6">
    <source>
        <dbReference type="ARBA" id="ARBA00022679"/>
    </source>
</evidence>
<feature type="binding site" evidence="11">
    <location>
        <position position="654"/>
    </location>
    <ligand>
        <name>Zn(2+)</name>
        <dbReference type="ChEBI" id="CHEBI:29105"/>
        <note>catalytic</note>
    </ligand>
</feature>
<name>A0ABV0AYT7_9ACTN</name>
<dbReference type="CDD" id="cd03311">
    <property type="entry name" value="CIMS_C_terminal_like"/>
    <property type="match status" value="1"/>
</dbReference>
<accession>A0ABV0AYT7</accession>
<comment type="cofactor">
    <cofactor evidence="11">
        <name>Zn(2+)</name>
        <dbReference type="ChEBI" id="CHEBI:29105"/>
    </cofactor>
    <text evidence="11">Binds 1 zinc ion per subunit.</text>
</comment>
<keyword evidence="6 11" id="KW-0808">Transferase</keyword>
<feature type="active site" description="Proton donor" evidence="11">
    <location>
        <position position="681"/>
    </location>
</feature>
<comment type="pathway">
    <text evidence="2 11">Amino-acid biosynthesis; L-methionine biosynthesis via de novo pathway; L-methionine from L-homocysteine (MetE route): step 1/1.</text>
</comment>
<dbReference type="Gene3D" id="3.20.20.210">
    <property type="match status" value="2"/>
</dbReference>
<dbReference type="Pfam" id="PF08267">
    <property type="entry name" value="Meth_synt_1"/>
    <property type="match status" value="1"/>
</dbReference>
<keyword evidence="7 11" id="KW-0479">Metal-binding</keyword>
<dbReference type="PANTHER" id="PTHR30519">
    <property type="entry name" value="5-METHYLTETRAHYDROPTEROYLTRIGLUTAMATE--HOMOCYSTEINE METHYLTRANSFERASE"/>
    <property type="match status" value="1"/>
</dbReference>
<evidence type="ECO:0000259" key="14">
    <source>
        <dbReference type="Pfam" id="PF08267"/>
    </source>
</evidence>
<dbReference type="RefSeq" id="WP_346230298.1">
    <property type="nucleotide sequence ID" value="NZ_JBDJAW010000050.1"/>
</dbReference>
<dbReference type="NCBIfam" id="TIGR01371">
    <property type="entry name" value="met_syn_B12ind"/>
    <property type="match status" value="1"/>
</dbReference>
<sequence>MTSSFPASTVLGYPRIGPDRELKRALESYWEGRTSREDLESTARRLREDTWRRLAALGLEGLPSNTFSYYDQVLDTAVLLGAVPARYRQDDDLATYFAMARGAEGSPPLRMTKWFDTNYHYIVPEIGPETVFSLDAGKPLAEVREARALGLETRPVVVGPVTFLLLAQAAPASPGGFAPLDRLDDVVEVYARLLAELAAEGVAWVQLDEPALVADRTPAELAAVEAAYGRLGRLENRPALLVASYFGDLGDALPVLAATPVEAVALDLVRGTANGADALAGKTVVAGVVSGRDVWRTGRDRALATLLAVRERAGRVAVGTSCSLLHVPYDVERETGLDPALRERLAFAEQKVAEVVELAGLLAAAPVGHAPGRHVPGQPEVQGRAHASGDRTAKGRAPYPVRAAAQAEHLKLPLLPVTTIGSFPQTGELRRARAALAAGEIAEAAYEGVVRAEIERVIALQERLGLDVLVHGEPERNDMVQYFAEHLDGFAVTRHGWVQSYGSRCTRPPILHGDVRRPEPITVRWARYAQSLTSKPVKGMLTGPVTIVAWSFVRDDLPLREVVFQVADAVREEVGDLEEAGIRVIQVDEPALRELVPLRRAEQDAYLEWAVAAYRWATSGASERTQIHTHLCYSDADQILAAIDGLDADVTSIESARSRGRLLGAVGDFSRGLGPGVYDIHSPRVPDADEVEGLLTEALRAVPAERLWVNPDCGLKTRSYEQVEAALAGVVEAAARLRARHALSTLSGV</sequence>
<feature type="binding site" evidence="11">
    <location>
        <position position="630"/>
    </location>
    <ligand>
        <name>Zn(2+)</name>
        <dbReference type="ChEBI" id="CHEBI:29105"/>
        <note>catalytic</note>
    </ligand>
</feature>
<proteinExistence type="inferred from homology"/>
<evidence type="ECO:0000256" key="7">
    <source>
        <dbReference type="ARBA" id="ARBA00022723"/>
    </source>
</evidence>
<keyword evidence="4 11" id="KW-0489">Methyltransferase</keyword>
<feature type="region of interest" description="Disordered" evidence="12">
    <location>
        <begin position="369"/>
        <end position="396"/>
    </location>
</feature>
<keyword evidence="16" id="KW-1185">Reference proteome</keyword>
<evidence type="ECO:0000256" key="3">
    <source>
        <dbReference type="ARBA" id="ARBA00009553"/>
    </source>
</evidence>
<evidence type="ECO:0000256" key="1">
    <source>
        <dbReference type="ARBA" id="ARBA00002777"/>
    </source>
</evidence>
<dbReference type="Pfam" id="PF01717">
    <property type="entry name" value="Meth_synt_2"/>
    <property type="match status" value="1"/>
</dbReference>
<reference evidence="15 16" key="1">
    <citation type="submission" date="2024-05" db="EMBL/GenBank/DDBJ databases">
        <title>Microbispora sp.ZYX-F-249.</title>
        <authorList>
            <person name="Xie H."/>
        </authorList>
    </citation>
    <scope>NUCLEOTIDE SEQUENCE [LARGE SCALE GENOMIC DNA]</scope>
    <source>
        <strain evidence="15 16">ZYX-F-249</strain>
    </source>
</reference>
<feature type="binding site" evidence="11">
    <location>
        <begin position="420"/>
        <end position="422"/>
    </location>
    <ligand>
        <name>L-methionine</name>
        <dbReference type="ChEBI" id="CHEBI:57844"/>
    </ligand>
</feature>
<feature type="binding site" evidence="11">
    <location>
        <position position="473"/>
    </location>
    <ligand>
        <name>L-homocysteine</name>
        <dbReference type="ChEBI" id="CHEBI:58199"/>
    </ligand>
</feature>
<evidence type="ECO:0000256" key="10">
    <source>
        <dbReference type="ARBA" id="ARBA00023167"/>
    </source>
</evidence>
<dbReference type="GO" id="GO:0032259">
    <property type="term" value="P:methylation"/>
    <property type="evidence" value="ECO:0007669"/>
    <property type="project" value="UniProtKB-KW"/>
</dbReference>
<keyword evidence="5 11" id="KW-0028">Amino-acid biosynthesis</keyword>
<dbReference type="HAMAP" id="MF_00172">
    <property type="entry name" value="Meth_synth"/>
    <property type="match status" value="1"/>
</dbReference>
<comment type="catalytic activity">
    <reaction evidence="11">
        <text>5-methyltetrahydropteroyltri-L-glutamate + L-homocysteine = tetrahydropteroyltri-L-glutamate + L-methionine</text>
        <dbReference type="Rhea" id="RHEA:21196"/>
        <dbReference type="ChEBI" id="CHEBI:57844"/>
        <dbReference type="ChEBI" id="CHEBI:58140"/>
        <dbReference type="ChEBI" id="CHEBI:58199"/>
        <dbReference type="ChEBI" id="CHEBI:58207"/>
        <dbReference type="EC" id="2.1.1.14"/>
    </reaction>
</comment>
<keyword evidence="9 11" id="KW-0862">Zinc</keyword>
<evidence type="ECO:0000256" key="11">
    <source>
        <dbReference type="HAMAP-Rule" id="MF_00172"/>
    </source>
</evidence>
<evidence type="ECO:0000259" key="13">
    <source>
        <dbReference type="Pfam" id="PF01717"/>
    </source>
</evidence>
<evidence type="ECO:0000256" key="5">
    <source>
        <dbReference type="ARBA" id="ARBA00022605"/>
    </source>
</evidence>
<feature type="binding site" evidence="11">
    <location>
        <position position="594"/>
    </location>
    <ligand>
        <name>5-methyltetrahydropteroyltri-L-glutamate</name>
        <dbReference type="ChEBI" id="CHEBI:58207"/>
    </ligand>
</feature>
<feature type="domain" description="Cobalamin-independent methionine synthase MetE C-terminal/archaeal" evidence="13">
    <location>
        <begin position="415"/>
        <end position="735"/>
    </location>
</feature>
<feature type="binding site" evidence="11">
    <location>
        <begin position="504"/>
        <end position="505"/>
    </location>
    <ligand>
        <name>5-methyltetrahydropteroyltri-L-glutamate</name>
        <dbReference type="ChEBI" id="CHEBI:58207"/>
    </ligand>
</feature>
<protein>
    <recommendedName>
        <fullName evidence="11">5-methyltetrahydropteroyltriglutamate--homocysteine methyltransferase</fullName>
        <ecNumber evidence="11">2.1.1.14</ecNumber>
    </recommendedName>
    <alternativeName>
        <fullName evidence="11">Cobalamin-independent methionine synthase</fullName>
    </alternativeName>
    <alternativeName>
        <fullName evidence="11">Methionine synthase, vitamin-B12 independent isozyme</fullName>
    </alternativeName>
</protein>
<evidence type="ECO:0000256" key="9">
    <source>
        <dbReference type="ARBA" id="ARBA00022833"/>
    </source>
</evidence>
<dbReference type="InterPro" id="IPR013215">
    <property type="entry name" value="Cbl-indep_Met_Synth_N"/>
</dbReference>
<dbReference type="InterPro" id="IPR002629">
    <property type="entry name" value="Met_Synth_C/arc"/>
</dbReference>
<dbReference type="InterPro" id="IPR038071">
    <property type="entry name" value="UROD/MetE-like_sf"/>
</dbReference>
<comment type="caution">
    <text evidence="15">The sequence shown here is derived from an EMBL/GenBank/DDBJ whole genome shotgun (WGS) entry which is preliminary data.</text>
</comment>
<comment type="similarity">
    <text evidence="3 11">Belongs to the vitamin-B12 independent methionine synthase family.</text>
</comment>
<evidence type="ECO:0000256" key="8">
    <source>
        <dbReference type="ARBA" id="ARBA00022737"/>
    </source>
</evidence>
<feature type="binding site" evidence="11">
    <location>
        <position position="550"/>
    </location>
    <ligand>
        <name>5-methyltetrahydropteroyltri-L-glutamate</name>
        <dbReference type="ChEBI" id="CHEBI:58207"/>
    </ligand>
</feature>
<feature type="binding site" evidence="11">
    <location>
        <position position="632"/>
    </location>
    <ligand>
        <name>Zn(2+)</name>
        <dbReference type="ChEBI" id="CHEBI:29105"/>
        <note>catalytic</note>
    </ligand>
</feature>
<dbReference type="NCBIfam" id="NF003556">
    <property type="entry name" value="PRK05222.1"/>
    <property type="match status" value="1"/>
</dbReference>
<evidence type="ECO:0000256" key="4">
    <source>
        <dbReference type="ARBA" id="ARBA00022603"/>
    </source>
</evidence>
<evidence type="ECO:0000313" key="16">
    <source>
        <dbReference type="Proteomes" id="UP001447516"/>
    </source>
</evidence>
<feature type="binding site" evidence="11">
    <location>
        <begin position="20"/>
        <end position="23"/>
    </location>
    <ligand>
        <name>5-methyltetrahydropteroyltri-L-glutamate</name>
        <dbReference type="ChEBI" id="CHEBI:58207"/>
    </ligand>
</feature>
<feature type="domain" description="Cobalamin-independent methionine synthase MetE N-terminal" evidence="14">
    <location>
        <begin position="8"/>
        <end position="312"/>
    </location>
</feature>
<feature type="binding site" evidence="11">
    <location>
        <position position="113"/>
    </location>
    <ligand>
        <name>5-methyltetrahydropteroyltri-L-glutamate</name>
        <dbReference type="ChEBI" id="CHEBI:58207"/>
    </ligand>
</feature>
<dbReference type="PIRSF" id="PIRSF000382">
    <property type="entry name" value="MeTrfase_B12_ind"/>
    <property type="match status" value="1"/>
</dbReference>
<keyword evidence="8 11" id="KW-0677">Repeat</keyword>
<feature type="binding site" evidence="11">
    <location>
        <position position="588"/>
    </location>
    <ligand>
        <name>L-methionine</name>
        <dbReference type="ChEBI" id="CHEBI:57844"/>
    </ligand>
</feature>
<feature type="binding site" evidence="11">
    <location>
        <position position="473"/>
    </location>
    <ligand>
        <name>L-methionine</name>
        <dbReference type="ChEBI" id="CHEBI:57844"/>
    </ligand>
</feature>
<dbReference type="GO" id="GO:0003871">
    <property type="term" value="F:5-methyltetrahydropteroyltriglutamate-homocysteine S-methyltransferase activity"/>
    <property type="evidence" value="ECO:0007669"/>
    <property type="project" value="UniProtKB-EC"/>
</dbReference>
<organism evidence="15 16">
    <name type="scientific">Microbispora maris</name>
    <dbReference type="NCBI Taxonomy" id="3144104"/>
    <lineage>
        <taxon>Bacteria</taxon>
        <taxon>Bacillati</taxon>
        <taxon>Actinomycetota</taxon>
        <taxon>Actinomycetes</taxon>
        <taxon>Streptosporangiales</taxon>
        <taxon>Streptosporangiaceae</taxon>
        <taxon>Microbispora</taxon>
    </lineage>
</organism>
<feature type="binding site" evidence="11">
    <location>
        <begin position="420"/>
        <end position="422"/>
    </location>
    <ligand>
        <name>L-homocysteine</name>
        <dbReference type="ChEBI" id="CHEBI:58199"/>
    </ligand>
</feature>
<dbReference type="SUPFAM" id="SSF51726">
    <property type="entry name" value="UROD/MetE-like"/>
    <property type="match status" value="2"/>
</dbReference>
<dbReference type="Proteomes" id="UP001447516">
    <property type="component" value="Unassembled WGS sequence"/>
</dbReference>
<dbReference type="EC" id="2.1.1.14" evidence="11"/>
<feature type="binding site" evidence="11">
    <location>
        <position position="588"/>
    </location>
    <ligand>
        <name>L-homocysteine</name>
        <dbReference type="ChEBI" id="CHEBI:58199"/>
    </ligand>
</feature>